<dbReference type="InterPro" id="IPR037593">
    <property type="entry name" value="MIOS/Sea4"/>
</dbReference>
<comment type="similarity">
    <text evidence="1">Belongs to the WD repeat mio family.</text>
</comment>
<organism evidence="4 5">
    <name type="scientific">Mycoemilia scoparia</name>
    <dbReference type="NCBI Taxonomy" id="417184"/>
    <lineage>
        <taxon>Eukaryota</taxon>
        <taxon>Fungi</taxon>
        <taxon>Fungi incertae sedis</taxon>
        <taxon>Zoopagomycota</taxon>
        <taxon>Kickxellomycotina</taxon>
        <taxon>Kickxellomycetes</taxon>
        <taxon>Kickxellales</taxon>
        <taxon>Kickxellaceae</taxon>
        <taxon>Mycoemilia</taxon>
    </lineage>
</organism>
<feature type="compositionally biased region" description="Acidic residues" evidence="2">
    <location>
        <begin position="1"/>
        <end position="14"/>
    </location>
</feature>
<dbReference type="Pfam" id="PF17034">
    <property type="entry name" value="zinc_ribbon_16"/>
    <property type="match status" value="1"/>
</dbReference>
<dbReference type="GO" id="GO:0005737">
    <property type="term" value="C:cytoplasm"/>
    <property type="evidence" value="ECO:0007669"/>
    <property type="project" value="TreeGrafter"/>
</dbReference>
<proteinExistence type="inferred from homology"/>
<dbReference type="CDD" id="cd16691">
    <property type="entry name" value="mRING-H2-C3H3C2_Mio"/>
    <property type="match status" value="1"/>
</dbReference>
<accession>A0A9W8DRF1</accession>
<dbReference type="OrthoDB" id="341486at2759"/>
<evidence type="ECO:0000256" key="1">
    <source>
        <dbReference type="ARBA" id="ARBA00009713"/>
    </source>
</evidence>
<dbReference type="Pfam" id="PF21720">
    <property type="entry name" value="MIOS_WD40"/>
    <property type="match status" value="1"/>
</dbReference>
<evidence type="ECO:0000313" key="5">
    <source>
        <dbReference type="Proteomes" id="UP001150538"/>
    </source>
</evidence>
<dbReference type="Proteomes" id="UP001150538">
    <property type="component" value="Unassembled WGS sequence"/>
</dbReference>
<dbReference type="SUPFAM" id="SSF50978">
    <property type="entry name" value="WD40 repeat-like"/>
    <property type="match status" value="1"/>
</dbReference>
<evidence type="ECO:0000256" key="2">
    <source>
        <dbReference type="SAM" id="MobiDB-lite"/>
    </source>
</evidence>
<reference evidence="4" key="1">
    <citation type="submission" date="2022-07" db="EMBL/GenBank/DDBJ databases">
        <title>Phylogenomic reconstructions and comparative analyses of Kickxellomycotina fungi.</title>
        <authorList>
            <person name="Reynolds N.K."/>
            <person name="Stajich J.E."/>
            <person name="Barry K."/>
            <person name="Grigoriev I.V."/>
            <person name="Crous P."/>
            <person name="Smith M.E."/>
        </authorList>
    </citation>
    <scope>NUCLEOTIDE SEQUENCE</scope>
    <source>
        <strain evidence="4">NBRC 100468</strain>
    </source>
</reference>
<name>A0A9W8DRF1_9FUNG</name>
<dbReference type="PANTHER" id="PTHR16453">
    <property type="entry name" value="WD40 DOMAIN-CONTAINING PROTEIN MIO FAMILY MEMBER"/>
    <property type="match status" value="1"/>
</dbReference>
<evidence type="ECO:0000313" key="4">
    <source>
        <dbReference type="EMBL" id="KAJ1921590.1"/>
    </source>
</evidence>
<sequence length="1289" mass="145179">MISADEPSDSDEMDSPSNRPTLSLDYLMRWLRSSDDGASHTSSQHPLDIQAAKVENSLMNQGSLLKNADRPILEWSPHHMDRRFVVSTPSELRLYSMKEITTGVTGPQRQYMWDQIYQQTTDTPINALDWCPEFIDNLDVLATGGLNGRIDIRTLPVPLGSKFSKDSSYGYNDVLAGIQQQKPADPPSLTHPVINLNDKSDSISVTICPASNRACHALSFNPHASHYLAAGFEYTEGKQGIHIFNISRLVQQWDSVANSISSDNSNSRTMELSQIYSQNANYGCMSLTWVPNHSDHLIVGSLGRGNKNNNASNACNRMIDLRIHSSSLLFWNSTLEDRPNDPLAKAQTIYDLQFDPFNPTQFMANDRLSVLRFWDTRQLNEPLFTLDTQIPRTQGLVKVCYSRRRRGVVSILAKNSTSVKFWDLRCATDGETPREDSNFPDMTRYNNDHLGSIDSFNNSKKSMWAEKGSYINFGDIPLSTFAWVPGTSTNGIAPSCRMVACSTQGLLFPLEKMNKRVATIGPHGSLVIANNWEGLFDEVPSSEERRTILHKHFAEVNIITPLTRYDTQIPKSAAHTNPHGSISYSPHNLNSGNHVQTVIPSHLMGNSLPISSSISNIAQQRSIDDKISKSQMLARRQKAILKNQNHEGVDDLTRNIPRLNVDIGRVSFAPSAAMRNVDHYYPSGHEHTRISFRPDTINGQDRSESFDRHILGEDISVRMYRLAQLGYGMNADKNTKIFSDDQALRSAWTWVRDCEFAQKCGRYKIGKVGHISFYGVYRIMTMDTSILFKLEKYSSNYGISPKGSKVSLPNSGNNSYISLGKYERRSGDSMANEQTNDAENRDELEVNLNEPEIMGGSKLNRRRHISLQMCGWDLEGVVLESHIKVLEDCDKIEMAAFVSFIYGNHARAVESLKKSKNAELQLLGLMITNQLDQTTGRIFEQLQSTSSASFPETGVFKNPHILAIIVYLASRNWMEILEHVEKLSMSEKLGIALRYLPDDVLMGYLRKLCIRVIKNGEIDGLLLTGIQKYGHILLTNYVDNTTDIQTAALVTTFDPLPYSNKSVDRFSAAVIVERWAYAYRVTMNAWRMFNERCLFEIACGDKRIAKGFPRLNHFQSTLMTRPTDVRCNTCNNFIGYFPKSGFTSSDNLNLLNAAPMVAPNILSKENGVRKTNPKGILTKMFPKSFSNPTPGGANQNIQSRMLHIYCPNCRKLLPRCSVCRLTLGTPPPKEDKDRGIYRNDRTDDSKFEQSFSWCQTCGHGGHAGHMNEWFEAHSECPVPHCRCHCSELY</sequence>
<keyword evidence="5" id="KW-1185">Reference proteome</keyword>
<protein>
    <recommendedName>
        <fullName evidence="3">GATOR2 complex protein MIO zinc-ribbon like domain-containing protein</fullName>
    </recommendedName>
</protein>
<dbReference type="GO" id="GO:1904263">
    <property type="term" value="P:positive regulation of TORC1 signaling"/>
    <property type="evidence" value="ECO:0007669"/>
    <property type="project" value="TreeGrafter"/>
</dbReference>
<dbReference type="InterPro" id="IPR031488">
    <property type="entry name" value="Zn_ribbon_mio"/>
</dbReference>
<evidence type="ECO:0000259" key="3">
    <source>
        <dbReference type="Pfam" id="PF17034"/>
    </source>
</evidence>
<feature type="region of interest" description="Disordered" evidence="2">
    <location>
        <begin position="1"/>
        <end position="20"/>
    </location>
</feature>
<dbReference type="PANTHER" id="PTHR16453:SF9">
    <property type="entry name" value="GATOR COMPLEX PROTEIN MIOS"/>
    <property type="match status" value="1"/>
</dbReference>
<comment type="caution">
    <text evidence="4">The sequence shown here is derived from an EMBL/GenBank/DDBJ whole genome shotgun (WGS) entry which is preliminary data.</text>
</comment>
<dbReference type="InterPro" id="IPR015943">
    <property type="entry name" value="WD40/YVTN_repeat-like_dom_sf"/>
</dbReference>
<dbReference type="Gene3D" id="2.130.10.10">
    <property type="entry name" value="YVTN repeat-like/Quinoprotein amine dehydrogenase"/>
    <property type="match status" value="1"/>
</dbReference>
<dbReference type="InterPro" id="IPR036322">
    <property type="entry name" value="WD40_repeat_dom_sf"/>
</dbReference>
<feature type="domain" description="GATOR2 complex protein MIO zinc-ribbon like" evidence="3">
    <location>
        <begin position="1203"/>
        <end position="1287"/>
    </location>
</feature>
<dbReference type="EMBL" id="JANBPU010000004">
    <property type="protein sequence ID" value="KAJ1921590.1"/>
    <property type="molecule type" value="Genomic_DNA"/>
</dbReference>
<gene>
    <name evidence="4" type="ORF">H4219_000628</name>
</gene>